<dbReference type="EMBL" id="MHPJ01000004">
    <property type="protein sequence ID" value="OGZ79417.1"/>
    <property type="molecule type" value="Genomic_DNA"/>
</dbReference>
<comment type="caution">
    <text evidence="1">The sequence shown here is derived from an EMBL/GenBank/DDBJ whole genome shotgun (WGS) entry which is preliminary data.</text>
</comment>
<reference evidence="1 2" key="1">
    <citation type="journal article" date="2016" name="Nat. Commun.">
        <title>Thousands of microbial genomes shed light on interconnected biogeochemical processes in an aquifer system.</title>
        <authorList>
            <person name="Anantharaman K."/>
            <person name="Brown C.T."/>
            <person name="Hug L.A."/>
            <person name="Sharon I."/>
            <person name="Castelle C.J."/>
            <person name="Probst A.J."/>
            <person name="Thomas B.C."/>
            <person name="Singh A."/>
            <person name="Wilkins M.J."/>
            <person name="Karaoz U."/>
            <person name="Brodie E.L."/>
            <person name="Williams K.H."/>
            <person name="Hubbard S.S."/>
            <person name="Banfield J.F."/>
        </authorList>
    </citation>
    <scope>NUCLEOTIDE SEQUENCE [LARGE SCALE GENOMIC DNA]</scope>
</reference>
<organism evidence="1 2">
    <name type="scientific">Candidatus Staskawiczbacteria bacterium RIFOXYB1_FULL_37_44</name>
    <dbReference type="NCBI Taxonomy" id="1802223"/>
    <lineage>
        <taxon>Bacteria</taxon>
        <taxon>Candidatus Staskawicziibacteriota</taxon>
    </lineage>
</organism>
<dbReference type="AlphaFoldDB" id="A0A1G2IXS1"/>
<protein>
    <recommendedName>
        <fullName evidence="3">YkuD domain-containing protein</fullName>
    </recommendedName>
</protein>
<proteinExistence type="predicted"/>
<name>A0A1G2IXS1_9BACT</name>
<dbReference type="STRING" id="1802223.A2358_00435"/>
<evidence type="ECO:0000313" key="2">
    <source>
        <dbReference type="Proteomes" id="UP000178650"/>
    </source>
</evidence>
<sequence>MLKNIELKLVQIRYSGDSIGDDIRVEVEVLGKFLRVDKRVKVKTTVQVNQLVGIFETDQKIFKFNTQIVVIEKDLLFNDISNGSVSIKVNTEETSQQKFTCEIKIRETRAIFGKIWGNKTAVFEIILEAKVSDAFLYVLLEKTKNGWLQARKQTNDEKIDLPAYLKLKLERQDNKFQYFTIWEGINRGIKAYMKFQKDGTSYFEKTNYQIGPIHLIYSLSQKTLKFENKIYKLKEYKDDPQPWKKTLYDIKIPDFYHKGGLYYIDKVNLAPVWFKTTHSDGVRYVHPGSYSLGCVTLTEIERWDELCKVLLRARRDDFENIGILEVID</sequence>
<evidence type="ECO:0000313" key="1">
    <source>
        <dbReference type="EMBL" id="OGZ79417.1"/>
    </source>
</evidence>
<accession>A0A1G2IXS1</accession>
<dbReference type="Proteomes" id="UP000178650">
    <property type="component" value="Unassembled WGS sequence"/>
</dbReference>
<evidence type="ECO:0008006" key="3">
    <source>
        <dbReference type="Google" id="ProtNLM"/>
    </source>
</evidence>
<gene>
    <name evidence="1" type="ORF">A2358_00435</name>
</gene>